<feature type="region of interest" description="Disordered" evidence="1">
    <location>
        <begin position="150"/>
        <end position="173"/>
    </location>
</feature>
<evidence type="ECO:0000256" key="1">
    <source>
        <dbReference type="SAM" id="MobiDB-lite"/>
    </source>
</evidence>
<keyword evidence="2" id="KW-0472">Membrane</keyword>
<evidence type="ECO:0000256" key="2">
    <source>
        <dbReference type="SAM" id="Phobius"/>
    </source>
</evidence>
<evidence type="ECO:0008006" key="5">
    <source>
        <dbReference type="Google" id="ProtNLM"/>
    </source>
</evidence>
<evidence type="ECO:0000313" key="4">
    <source>
        <dbReference type="Proteomes" id="UP001244341"/>
    </source>
</evidence>
<gene>
    <name evidence="3" type="ORF">OEZ85_006204</name>
</gene>
<organism evidence="3 4">
    <name type="scientific">Tetradesmus obliquus</name>
    <name type="common">Green alga</name>
    <name type="synonym">Acutodesmus obliquus</name>
    <dbReference type="NCBI Taxonomy" id="3088"/>
    <lineage>
        <taxon>Eukaryota</taxon>
        <taxon>Viridiplantae</taxon>
        <taxon>Chlorophyta</taxon>
        <taxon>core chlorophytes</taxon>
        <taxon>Chlorophyceae</taxon>
        <taxon>CS clade</taxon>
        <taxon>Sphaeropleales</taxon>
        <taxon>Scenedesmaceae</taxon>
        <taxon>Tetradesmus</taxon>
    </lineage>
</organism>
<feature type="compositionally biased region" description="Low complexity" evidence="1">
    <location>
        <begin position="237"/>
        <end position="259"/>
    </location>
</feature>
<feature type="transmembrane region" description="Helical" evidence="2">
    <location>
        <begin position="6"/>
        <end position="24"/>
    </location>
</feature>
<feature type="region of interest" description="Disordered" evidence="1">
    <location>
        <begin position="308"/>
        <end position="350"/>
    </location>
</feature>
<sequence>MLARTLVYVALALGVARLCGFSLLEWMLSAVAGLYLAATGVISLLWRLVHPSPEASTAALPDLHQAIFAVTRDAGRVADLLEDFFALQQQEAHGDSGLKAKFMAYLAGQAHTSYSVVDNQLSWVLWLYSLIWMPLLVVLCFMRAARSAAPRGGSSSGSGKAMPAAPQQQGLLRSASAASTPRAALSAAASGGLLLPSESIGGVGWQQHELRRSSGGYSESAAGPGRGLRRYASVGTQQQQQQQRSSRSGSLEAGHGLPPAASLPAHLLLATGSSSSLVGSSGGSSGKLGTYRLAVSAADGDLHADDRYAADQLRRQRGSADGAGAHMPRSSKRGVQQAAGSEQCGWQGLS</sequence>
<feature type="transmembrane region" description="Helical" evidence="2">
    <location>
        <begin position="31"/>
        <end position="49"/>
    </location>
</feature>
<keyword evidence="2" id="KW-0812">Transmembrane</keyword>
<reference evidence="3 4" key="1">
    <citation type="submission" date="2023-05" db="EMBL/GenBank/DDBJ databases">
        <title>A 100% complete, gapless, phased diploid assembly of the Scenedesmus obliquus UTEX 3031 genome.</title>
        <authorList>
            <person name="Biondi T.C."/>
            <person name="Hanschen E.R."/>
            <person name="Kwon T."/>
            <person name="Eng W."/>
            <person name="Kruse C.P.S."/>
            <person name="Koehler S.I."/>
            <person name="Kunde Y."/>
            <person name="Gleasner C.D."/>
            <person name="You Mak K.T."/>
            <person name="Polle J."/>
            <person name="Hovde B.T."/>
            <person name="Starkenburg S.R."/>
        </authorList>
    </citation>
    <scope>NUCLEOTIDE SEQUENCE [LARGE SCALE GENOMIC DNA]</scope>
    <source>
        <strain evidence="3 4">DOE0152z</strain>
    </source>
</reference>
<accession>A0ABY8TYK7</accession>
<proteinExistence type="predicted"/>
<feature type="transmembrane region" description="Helical" evidence="2">
    <location>
        <begin position="123"/>
        <end position="142"/>
    </location>
</feature>
<feature type="region of interest" description="Disordered" evidence="1">
    <location>
        <begin position="213"/>
        <end position="259"/>
    </location>
</feature>
<dbReference type="Proteomes" id="UP001244341">
    <property type="component" value="Chromosome 4b"/>
</dbReference>
<protein>
    <recommendedName>
        <fullName evidence="5">ABC transmembrane type-1 domain-containing protein</fullName>
    </recommendedName>
</protein>
<evidence type="ECO:0000313" key="3">
    <source>
        <dbReference type="EMBL" id="WIA12543.1"/>
    </source>
</evidence>
<keyword evidence="4" id="KW-1185">Reference proteome</keyword>
<keyword evidence="2" id="KW-1133">Transmembrane helix</keyword>
<name>A0ABY8TYK7_TETOB</name>
<dbReference type="EMBL" id="CP126211">
    <property type="protein sequence ID" value="WIA12543.1"/>
    <property type="molecule type" value="Genomic_DNA"/>
</dbReference>